<name>A0AAV6RQU0_SOLSE</name>
<reference evidence="1 2" key="1">
    <citation type="journal article" date="2021" name="Sci. Rep.">
        <title>Chromosome anchoring in Senegalese sole (Solea senegalensis) reveals sex-associated markers and genome rearrangements in flatfish.</title>
        <authorList>
            <person name="Guerrero-Cozar I."/>
            <person name="Gomez-Garrido J."/>
            <person name="Berbel C."/>
            <person name="Martinez-Blanch J.F."/>
            <person name="Alioto T."/>
            <person name="Claros M.G."/>
            <person name="Gagnaire P.A."/>
            <person name="Manchado M."/>
        </authorList>
    </citation>
    <scope>NUCLEOTIDE SEQUENCE [LARGE SCALE GENOMIC DNA]</scope>
    <source>
        <strain evidence="1">Sse05_10M</strain>
    </source>
</reference>
<comment type="caution">
    <text evidence="1">The sequence shown here is derived from an EMBL/GenBank/DDBJ whole genome shotgun (WGS) entry which is preliminary data.</text>
</comment>
<sequence>MSVRPDVLFPERNKNSLRERERKRLIFKKIGHFSKANNYFRSVCGTLSSETRCLAACVSLYFNASVSVSPNSKHCNAINGALMTRRSV</sequence>
<keyword evidence="2" id="KW-1185">Reference proteome</keyword>
<dbReference type="EMBL" id="JAGKHQ010000010">
    <property type="protein sequence ID" value="KAG7507745.1"/>
    <property type="molecule type" value="Genomic_DNA"/>
</dbReference>
<evidence type="ECO:0000313" key="1">
    <source>
        <dbReference type="EMBL" id="KAG7507745.1"/>
    </source>
</evidence>
<evidence type="ECO:0000313" key="2">
    <source>
        <dbReference type="Proteomes" id="UP000693946"/>
    </source>
</evidence>
<accession>A0AAV6RQU0</accession>
<organism evidence="1 2">
    <name type="scientific">Solea senegalensis</name>
    <name type="common">Senegalese sole</name>
    <dbReference type="NCBI Taxonomy" id="28829"/>
    <lineage>
        <taxon>Eukaryota</taxon>
        <taxon>Metazoa</taxon>
        <taxon>Chordata</taxon>
        <taxon>Craniata</taxon>
        <taxon>Vertebrata</taxon>
        <taxon>Euteleostomi</taxon>
        <taxon>Actinopterygii</taxon>
        <taxon>Neopterygii</taxon>
        <taxon>Teleostei</taxon>
        <taxon>Neoteleostei</taxon>
        <taxon>Acanthomorphata</taxon>
        <taxon>Carangaria</taxon>
        <taxon>Pleuronectiformes</taxon>
        <taxon>Pleuronectoidei</taxon>
        <taxon>Soleidae</taxon>
        <taxon>Solea</taxon>
    </lineage>
</organism>
<proteinExistence type="predicted"/>
<dbReference type="AlphaFoldDB" id="A0AAV6RQU0"/>
<dbReference type="Proteomes" id="UP000693946">
    <property type="component" value="Linkage Group LG18"/>
</dbReference>
<gene>
    <name evidence="1" type="ORF">JOB18_043357</name>
</gene>
<protein>
    <submittedName>
        <fullName evidence="1">Uncharacterized protein</fullName>
    </submittedName>
</protein>